<gene>
    <name evidence="2" type="ORF">CDAR_558161</name>
</gene>
<evidence type="ECO:0000313" key="2">
    <source>
        <dbReference type="EMBL" id="GIY16773.1"/>
    </source>
</evidence>
<comment type="caution">
    <text evidence="2">The sequence shown here is derived from an EMBL/GenBank/DDBJ whole genome shotgun (WGS) entry which is preliminary data.</text>
</comment>
<accession>A0AAV4R9J4</accession>
<reference evidence="2 3" key="1">
    <citation type="submission" date="2021-06" db="EMBL/GenBank/DDBJ databases">
        <title>Caerostris darwini draft genome.</title>
        <authorList>
            <person name="Kono N."/>
            <person name="Arakawa K."/>
        </authorList>
    </citation>
    <scope>NUCLEOTIDE SEQUENCE [LARGE SCALE GENOMIC DNA]</scope>
</reference>
<keyword evidence="3" id="KW-1185">Reference proteome</keyword>
<evidence type="ECO:0000313" key="3">
    <source>
        <dbReference type="Proteomes" id="UP001054837"/>
    </source>
</evidence>
<dbReference type="AlphaFoldDB" id="A0AAV4R9J4"/>
<dbReference type="EMBL" id="BPLQ01005721">
    <property type="protein sequence ID" value="GIY16773.1"/>
    <property type="molecule type" value="Genomic_DNA"/>
</dbReference>
<evidence type="ECO:0000256" key="1">
    <source>
        <dbReference type="SAM" id="MobiDB-lite"/>
    </source>
</evidence>
<organism evidence="2 3">
    <name type="scientific">Caerostris darwini</name>
    <dbReference type="NCBI Taxonomy" id="1538125"/>
    <lineage>
        <taxon>Eukaryota</taxon>
        <taxon>Metazoa</taxon>
        <taxon>Ecdysozoa</taxon>
        <taxon>Arthropoda</taxon>
        <taxon>Chelicerata</taxon>
        <taxon>Arachnida</taxon>
        <taxon>Araneae</taxon>
        <taxon>Araneomorphae</taxon>
        <taxon>Entelegynae</taxon>
        <taxon>Araneoidea</taxon>
        <taxon>Araneidae</taxon>
        <taxon>Caerostris</taxon>
    </lineage>
</organism>
<name>A0AAV4R9J4_9ARAC</name>
<protein>
    <submittedName>
        <fullName evidence="2">Uncharacterized protein</fullName>
    </submittedName>
</protein>
<proteinExistence type="predicted"/>
<sequence>MPPFSEKGIPGGGGIRSRRSLFIYSTSSLTRCLYGAITYSSPQMRLPSPKTKGAQQHSGKVEVSPKLRHSLQHSAGNNGRATCCPSKRSPLLK</sequence>
<feature type="region of interest" description="Disordered" evidence="1">
    <location>
        <begin position="41"/>
        <end position="93"/>
    </location>
</feature>
<dbReference type="Proteomes" id="UP001054837">
    <property type="component" value="Unassembled WGS sequence"/>
</dbReference>